<gene>
    <name evidence="5" type="ORF">ACFQL9_05810</name>
</gene>
<dbReference type="Pfam" id="PF24034">
    <property type="entry name" value="DUF7343"/>
    <property type="match status" value="1"/>
</dbReference>
<keyword evidence="2" id="KW-0812">Transmembrane</keyword>
<sequence length="427" mass="43471">MRHVALLAAIVVLLSVVAPSAVAATAAQPPAAATPAESASVAAAPGPVPALAVGTPRTNFTLALREDGSARWTVETAVPLEDDADREAFREYADAYVAGDADGGPSIDLYRNAAARASEATGREMAVGQVNRTATVRDGSGRLALRFTWSGFLAPGENGEIVLGDAFTTPGNGTWLGSLGASQRLVIVPPENYEVSDVSDGFRRSISDRRIVVEGPQTFEAGDIGIAYTPTAVRGSFPVAWVVGGGAVLLLLVAVVAYRRGGLAREDLSVPGVGAADGGAGAETPASANGDGATAPGSLDRDPDDIPSPPSGSGSAADADGGAVAADAGSTAAAVADGEDDGEEDLELLSDEERVERLLDRNGGRMRQGDIVSGTGWSDAKVSQLLSAMADAGRIEKLRLGRENLISLAEDGDESDEGDEGDNPARR</sequence>
<dbReference type="InterPro" id="IPR055769">
    <property type="entry name" value="DUF7345"/>
</dbReference>
<feature type="transmembrane region" description="Helical" evidence="2">
    <location>
        <begin position="239"/>
        <end position="258"/>
    </location>
</feature>
<keyword evidence="6" id="KW-1185">Reference proteome</keyword>
<comment type="caution">
    <text evidence="5">The sequence shown here is derived from an EMBL/GenBank/DDBJ whole genome shotgun (WGS) entry which is preliminary data.</text>
</comment>
<evidence type="ECO:0000259" key="3">
    <source>
        <dbReference type="Pfam" id="PF24034"/>
    </source>
</evidence>
<evidence type="ECO:0000256" key="2">
    <source>
        <dbReference type="SAM" id="Phobius"/>
    </source>
</evidence>
<evidence type="ECO:0000259" key="4">
    <source>
        <dbReference type="Pfam" id="PF24036"/>
    </source>
</evidence>
<keyword evidence="2" id="KW-1133">Transmembrane helix</keyword>
<dbReference type="GeneID" id="81124028"/>
<accession>A0ABD5W7B0</accession>
<reference evidence="5 6" key="1">
    <citation type="journal article" date="2019" name="Int. J. Syst. Evol. Microbiol.">
        <title>The Global Catalogue of Microorganisms (GCM) 10K type strain sequencing project: providing services to taxonomists for standard genome sequencing and annotation.</title>
        <authorList>
            <consortium name="The Broad Institute Genomics Platform"/>
            <consortium name="The Broad Institute Genome Sequencing Center for Infectious Disease"/>
            <person name="Wu L."/>
            <person name="Ma J."/>
        </authorList>
    </citation>
    <scope>NUCLEOTIDE SEQUENCE [LARGE SCALE GENOMIC DNA]</scope>
    <source>
        <strain evidence="5 6">DT31</strain>
    </source>
</reference>
<dbReference type="Pfam" id="PF24036">
    <property type="entry name" value="DUF7345"/>
    <property type="match status" value="1"/>
</dbReference>
<feature type="region of interest" description="Disordered" evidence="1">
    <location>
        <begin position="407"/>
        <end position="427"/>
    </location>
</feature>
<evidence type="ECO:0000313" key="5">
    <source>
        <dbReference type="EMBL" id="MFC7069152.1"/>
    </source>
</evidence>
<organism evidence="5 6">
    <name type="scientific">Halobaculum lipolyticum</name>
    <dbReference type="NCBI Taxonomy" id="3032001"/>
    <lineage>
        <taxon>Archaea</taxon>
        <taxon>Methanobacteriati</taxon>
        <taxon>Methanobacteriota</taxon>
        <taxon>Stenosarchaea group</taxon>
        <taxon>Halobacteria</taxon>
        <taxon>Halobacteriales</taxon>
        <taxon>Haloferacaceae</taxon>
        <taxon>Halobaculum</taxon>
    </lineage>
</organism>
<dbReference type="InterPro" id="IPR036390">
    <property type="entry name" value="WH_DNA-bd_sf"/>
</dbReference>
<feature type="compositionally biased region" description="Acidic residues" evidence="1">
    <location>
        <begin position="410"/>
        <end position="427"/>
    </location>
</feature>
<dbReference type="AlphaFoldDB" id="A0ABD5W7B0"/>
<evidence type="ECO:0000313" key="6">
    <source>
        <dbReference type="Proteomes" id="UP001596461"/>
    </source>
</evidence>
<dbReference type="RefSeq" id="WP_284032198.1">
    <property type="nucleotide sequence ID" value="NZ_CP126154.1"/>
</dbReference>
<name>A0ABD5W7B0_9EURY</name>
<feature type="compositionally biased region" description="Acidic residues" evidence="1">
    <location>
        <begin position="337"/>
        <end position="346"/>
    </location>
</feature>
<protein>
    <submittedName>
        <fullName evidence="5">Helix-turn-helix transcriptional regulator</fullName>
    </submittedName>
</protein>
<dbReference type="InterPro" id="IPR055767">
    <property type="entry name" value="DUF7343"/>
</dbReference>
<dbReference type="Proteomes" id="UP001596461">
    <property type="component" value="Unassembled WGS sequence"/>
</dbReference>
<keyword evidence="2" id="KW-0472">Membrane</keyword>
<feature type="domain" description="DUF7345" evidence="4">
    <location>
        <begin position="62"/>
        <end position="193"/>
    </location>
</feature>
<feature type="region of interest" description="Disordered" evidence="1">
    <location>
        <begin position="276"/>
        <end position="346"/>
    </location>
</feature>
<feature type="domain" description="DUF7343" evidence="3">
    <location>
        <begin position="348"/>
        <end position="408"/>
    </location>
</feature>
<evidence type="ECO:0000256" key="1">
    <source>
        <dbReference type="SAM" id="MobiDB-lite"/>
    </source>
</evidence>
<proteinExistence type="predicted"/>
<dbReference type="SUPFAM" id="SSF46785">
    <property type="entry name" value="Winged helix' DNA-binding domain"/>
    <property type="match status" value="1"/>
</dbReference>
<feature type="compositionally biased region" description="Low complexity" evidence="1">
    <location>
        <begin position="311"/>
        <end position="336"/>
    </location>
</feature>
<dbReference type="EMBL" id="JBHTAH010000004">
    <property type="protein sequence ID" value="MFC7069152.1"/>
    <property type="molecule type" value="Genomic_DNA"/>
</dbReference>